<dbReference type="Proteomes" id="UP000006250">
    <property type="component" value="Unassembled WGS sequence"/>
</dbReference>
<dbReference type="InterPro" id="IPR011044">
    <property type="entry name" value="Quino_amine_DH_bsu"/>
</dbReference>
<evidence type="ECO:0000313" key="1">
    <source>
        <dbReference type="EMBL" id="EFL50750.1"/>
    </source>
</evidence>
<dbReference type="RefSeq" id="WP_005994353.1">
    <property type="nucleotide sequence ID" value="NZ_AECZ01000016.1"/>
</dbReference>
<proteinExistence type="predicted"/>
<dbReference type="eggNOG" id="COG3118">
    <property type="taxonomic scope" value="Bacteria"/>
</dbReference>
<dbReference type="Pfam" id="PF05935">
    <property type="entry name" value="Arylsulfotrans"/>
    <property type="match status" value="1"/>
</dbReference>
<accession>E1JY12</accession>
<gene>
    <name evidence="1" type="ORF">DesfrDRAFT_2511</name>
</gene>
<dbReference type="AlphaFoldDB" id="E1JY12"/>
<evidence type="ECO:0008006" key="3">
    <source>
        <dbReference type="Google" id="ProtNLM"/>
    </source>
</evidence>
<sequence>MPDTIASAKADAQTVGLFTGSVLADAGLTLFATMLGYGTYLIDGDGRVVNSWTSDYASAGPAYLLANGDLLRTGVAYLNQYSVSLHASSGGVIEEYDWEGNLVWSYEYIGDDYSQHHDVCVMPSGNLLIIFWGYKSSAEAMAAGRDPATLSSNGLLVDSIVEIQKTGPTSGVTVWEWHAWDHLIQDVNPGLPNYGVVADHPERIDINYTGTPVKGTGEADPDWTHVNAVDYDARTDQILISVHTLNEVWVIDHSTTTAEAAGHTGGNSGHGGDLLYRFGNPQASDAGDASDQLFHGQHDAQWIAEGLPGAGNTLVFDNGWQSPDGEYSHVFELRLPVDEEGNYLKDADGSFADPELVWTYPQYDAPEFYSAYVSGAQRLPSGNTLITLGASGTFEEVDWGGNVVWKYVNPDTDRGVLGQGQAIPGDEQGSANNVFRAVWYGYDFTGFLGKDLTAGAELVPSGVSATLASSMTSLLGQPLAVAVG</sequence>
<dbReference type="PANTHER" id="PTHR35340:SF5">
    <property type="entry name" value="ASST-DOMAIN-CONTAINING PROTEIN"/>
    <property type="match status" value="1"/>
</dbReference>
<dbReference type="STRING" id="596151.DesfrDRAFT_2511"/>
<dbReference type="EMBL" id="AECZ01000016">
    <property type="protein sequence ID" value="EFL50750.1"/>
    <property type="molecule type" value="Genomic_DNA"/>
</dbReference>
<keyword evidence="2" id="KW-1185">Reference proteome</keyword>
<evidence type="ECO:0000313" key="2">
    <source>
        <dbReference type="Proteomes" id="UP000006250"/>
    </source>
</evidence>
<dbReference type="GO" id="GO:0004062">
    <property type="term" value="F:aryl sulfotransferase activity"/>
    <property type="evidence" value="ECO:0007669"/>
    <property type="project" value="InterPro"/>
</dbReference>
<organism evidence="1 2">
    <name type="scientific">Solidesulfovibrio fructosivorans JJ]</name>
    <dbReference type="NCBI Taxonomy" id="596151"/>
    <lineage>
        <taxon>Bacteria</taxon>
        <taxon>Pseudomonadati</taxon>
        <taxon>Thermodesulfobacteriota</taxon>
        <taxon>Desulfovibrionia</taxon>
        <taxon>Desulfovibrionales</taxon>
        <taxon>Desulfovibrionaceae</taxon>
        <taxon>Solidesulfovibrio</taxon>
    </lineage>
</organism>
<dbReference type="OrthoDB" id="264813at2"/>
<dbReference type="InterPro" id="IPR053143">
    <property type="entry name" value="Arylsulfate_ST"/>
</dbReference>
<comment type="caution">
    <text evidence="1">The sequence shown here is derived from an EMBL/GenBank/DDBJ whole genome shotgun (WGS) entry which is preliminary data.</text>
</comment>
<dbReference type="SUPFAM" id="SSF50969">
    <property type="entry name" value="YVTN repeat-like/Quinoprotein amine dehydrogenase"/>
    <property type="match status" value="1"/>
</dbReference>
<name>E1JY12_SOLFR</name>
<dbReference type="PANTHER" id="PTHR35340">
    <property type="entry name" value="PQQ ENZYME REPEAT PROTEIN-RELATED"/>
    <property type="match status" value="1"/>
</dbReference>
<reference evidence="1 2" key="1">
    <citation type="submission" date="2010-08" db="EMBL/GenBank/DDBJ databases">
        <title>The draft genome of Desulfovibrio fructosovorans JJ.</title>
        <authorList>
            <consortium name="US DOE Joint Genome Institute (JGI-PGF)"/>
            <person name="Lucas S."/>
            <person name="Copeland A."/>
            <person name="Lapidus A."/>
            <person name="Cheng J.-F."/>
            <person name="Bruce D."/>
            <person name="Goodwin L."/>
            <person name="Pitluck S."/>
            <person name="Land M.L."/>
            <person name="Hauser L."/>
            <person name="Chang Y.-J."/>
            <person name="Jeffries C."/>
            <person name="Wall J.D."/>
            <person name="Stahl D.A."/>
            <person name="Arkin A.P."/>
            <person name="Dehal P."/>
            <person name="Stolyar S.M."/>
            <person name="Hazen T.C."/>
            <person name="Woyke T.J."/>
        </authorList>
    </citation>
    <scope>NUCLEOTIDE SEQUENCE [LARGE SCALE GENOMIC DNA]</scope>
    <source>
        <strain evidence="1 2">JJ</strain>
    </source>
</reference>
<protein>
    <recommendedName>
        <fullName evidence="3">Arylsulfotransferase</fullName>
    </recommendedName>
</protein>
<dbReference type="InterPro" id="IPR010262">
    <property type="entry name" value="Arylsulfotransferase_bact"/>
</dbReference>